<evidence type="ECO:0000256" key="1">
    <source>
        <dbReference type="SAM" id="MobiDB-lite"/>
    </source>
</evidence>
<sequence length="129" mass="14636">MGAAEAAYEHEQDGPQRGRGAQNARAQAAERIMMTPLSDDEVVATEAFKILGQFKTPKDIRISVRGEYWERLPSLHGTRLEGTILQWVRKEPPDRRLRVLWPDGHDTELLDQLFHPDVDLTFLPYADGG</sequence>
<name>A0AB34JMQ0_PRYPA</name>
<reference evidence="2 3" key="1">
    <citation type="journal article" date="2024" name="Science">
        <title>Giant polyketide synthase enzymes in the biosynthesis of giant marine polyether toxins.</title>
        <authorList>
            <person name="Fallon T.R."/>
            <person name="Shende V.V."/>
            <person name="Wierzbicki I.H."/>
            <person name="Pendleton A.L."/>
            <person name="Watervoot N.F."/>
            <person name="Auber R.P."/>
            <person name="Gonzalez D.J."/>
            <person name="Wisecaver J.H."/>
            <person name="Moore B.S."/>
        </authorList>
    </citation>
    <scope>NUCLEOTIDE SEQUENCE [LARGE SCALE GENOMIC DNA]</scope>
    <source>
        <strain evidence="2 3">12B1</strain>
    </source>
</reference>
<keyword evidence="3" id="KW-1185">Reference proteome</keyword>
<gene>
    <name evidence="2" type="ORF">AB1Y20_017826</name>
</gene>
<feature type="region of interest" description="Disordered" evidence="1">
    <location>
        <begin position="1"/>
        <end position="27"/>
    </location>
</feature>
<organism evidence="2 3">
    <name type="scientific">Prymnesium parvum</name>
    <name type="common">Toxic golden alga</name>
    <dbReference type="NCBI Taxonomy" id="97485"/>
    <lineage>
        <taxon>Eukaryota</taxon>
        <taxon>Haptista</taxon>
        <taxon>Haptophyta</taxon>
        <taxon>Prymnesiophyceae</taxon>
        <taxon>Prymnesiales</taxon>
        <taxon>Prymnesiaceae</taxon>
        <taxon>Prymnesium</taxon>
    </lineage>
</organism>
<comment type="caution">
    <text evidence="2">The sequence shown here is derived from an EMBL/GenBank/DDBJ whole genome shotgun (WGS) entry which is preliminary data.</text>
</comment>
<proteinExistence type="predicted"/>
<feature type="compositionally biased region" description="Basic and acidic residues" evidence="1">
    <location>
        <begin position="7"/>
        <end position="16"/>
    </location>
</feature>
<dbReference type="EMBL" id="JBGBPQ010000006">
    <property type="protein sequence ID" value="KAL1522859.1"/>
    <property type="molecule type" value="Genomic_DNA"/>
</dbReference>
<feature type="compositionally biased region" description="Low complexity" evidence="1">
    <location>
        <begin position="18"/>
        <end position="27"/>
    </location>
</feature>
<dbReference type="Proteomes" id="UP001515480">
    <property type="component" value="Unassembled WGS sequence"/>
</dbReference>
<evidence type="ECO:0000313" key="2">
    <source>
        <dbReference type="EMBL" id="KAL1522859.1"/>
    </source>
</evidence>
<accession>A0AB34JMQ0</accession>
<evidence type="ECO:0000313" key="3">
    <source>
        <dbReference type="Proteomes" id="UP001515480"/>
    </source>
</evidence>
<protein>
    <submittedName>
        <fullName evidence="2">Uncharacterized protein</fullName>
    </submittedName>
</protein>
<dbReference type="AlphaFoldDB" id="A0AB34JMQ0"/>